<proteinExistence type="predicted"/>
<feature type="compositionally biased region" description="Basic and acidic residues" evidence="1">
    <location>
        <begin position="226"/>
        <end position="246"/>
    </location>
</feature>
<sequence length="403" mass="47274">MSENITSDDLFKKLRASLSMRKNVALTQLIEECNSDWDINVYEICARWAGRKRMGSILDVLDWLNNFEDVSIRNSNNGDYVINFEFGDEFADIQRYIAVSKPKKKRVNRNSKSFSMKGMSLWKDGNTNFRRYNSDRRNDRFNIENGQSYNSVRNSMASAGRMFHENGLNLLKNTLNNTMYMNKRHERMKQHLRDQHELVKEMVKVDINGDSECNRRRMKSFNSDTQHSDTKSQEIKSNKENEEVNHHNRTQRRPVPKYVCGSDAIEALLSRHKKLVVKSEEEEDVENKKTTNTIMENKIDVVEDKNVPKGTITEAVKYIDKSLDKVKIPNDKVNSQLNNNSLMEINDFVKRESVFDPKESHSNNNRFKRNNNMRYPSFESTFSSNKMEKRSKFIYNFPKPAVV</sequence>
<protein>
    <submittedName>
        <fullName evidence="3">DUF4777 domain-containing protein</fullName>
    </submittedName>
</protein>
<dbReference type="AlphaFoldDB" id="A0A0N5A1A5"/>
<accession>A0A0N5A1A5</accession>
<reference evidence="3" key="1">
    <citation type="submission" date="2017-02" db="UniProtKB">
        <authorList>
            <consortium name="WormBaseParasite"/>
        </authorList>
    </citation>
    <scope>IDENTIFICATION</scope>
</reference>
<evidence type="ECO:0000256" key="1">
    <source>
        <dbReference type="SAM" id="MobiDB-lite"/>
    </source>
</evidence>
<dbReference type="Proteomes" id="UP000038045">
    <property type="component" value="Unplaced"/>
</dbReference>
<keyword evidence="2" id="KW-1185">Reference proteome</keyword>
<dbReference type="WBParaSite" id="PTRK_0001540500.1">
    <property type="protein sequence ID" value="PTRK_0001540500.1"/>
    <property type="gene ID" value="PTRK_0001540500"/>
</dbReference>
<feature type="region of interest" description="Disordered" evidence="1">
    <location>
        <begin position="220"/>
        <end position="254"/>
    </location>
</feature>
<organism evidence="2 3">
    <name type="scientific">Parastrongyloides trichosuri</name>
    <name type="common">Possum-specific nematode worm</name>
    <dbReference type="NCBI Taxonomy" id="131310"/>
    <lineage>
        <taxon>Eukaryota</taxon>
        <taxon>Metazoa</taxon>
        <taxon>Ecdysozoa</taxon>
        <taxon>Nematoda</taxon>
        <taxon>Chromadorea</taxon>
        <taxon>Rhabditida</taxon>
        <taxon>Tylenchina</taxon>
        <taxon>Panagrolaimomorpha</taxon>
        <taxon>Strongyloidoidea</taxon>
        <taxon>Strongyloididae</taxon>
        <taxon>Parastrongyloides</taxon>
    </lineage>
</organism>
<evidence type="ECO:0000313" key="2">
    <source>
        <dbReference type="Proteomes" id="UP000038045"/>
    </source>
</evidence>
<evidence type="ECO:0000313" key="3">
    <source>
        <dbReference type="WBParaSite" id="PTRK_0001540500.1"/>
    </source>
</evidence>
<name>A0A0N5A1A5_PARTI</name>